<dbReference type="EMBL" id="JBIGHY010000001">
    <property type="protein sequence ID" value="MFG6412297.1"/>
    <property type="molecule type" value="Genomic_DNA"/>
</dbReference>
<dbReference type="Proteomes" id="UP001606300">
    <property type="component" value="Unassembled WGS sequence"/>
</dbReference>
<dbReference type="Pfam" id="PF05990">
    <property type="entry name" value="DUF900"/>
    <property type="match status" value="1"/>
</dbReference>
<dbReference type="PANTHER" id="PTHR36513">
    <property type="entry name" value="ABC TRANSMEMBRANE TYPE-1 DOMAIN-CONTAINING PROTEIN"/>
    <property type="match status" value="1"/>
</dbReference>
<dbReference type="SUPFAM" id="SSF53474">
    <property type="entry name" value="alpha/beta-Hydrolases"/>
    <property type="match status" value="1"/>
</dbReference>
<dbReference type="RefSeq" id="WP_394468407.1">
    <property type="nucleotide sequence ID" value="NZ_JBIGHY010000001.1"/>
</dbReference>
<keyword evidence="1" id="KW-0378">Hydrolase</keyword>
<reference evidence="1 2" key="1">
    <citation type="submission" date="2024-09" db="EMBL/GenBank/DDBJ databases">
        <title>Novel species of the genus Pelomonas and Roseateles isolated from streams.</title>
        <authorList>
            <person name="Lu H."/>
        </authorList>
    </citation>
    <scope>NUCLEOTIDE SEQUENCE [LARGE SCALE GENOMIC DNA]</scope>
    <source>
        <strain evidence="1 2">DC23W</strain>
    </source>
</reference>
<organism evidence="1 2">
    <name type="scientific">Pelomonas dachongensis</name>
    <dbReference type="NCBI Taxonomy" id="3299029"/>
    <lineage>
        <taxon>Bacteria</taxon>
        <taxon>Pseudomonadati</taxon>
        <taxon>Pseudomonadota</taxon>
        <taxon>Betaproteobacteria</taxon>
        <taxon>Burkholderiales</taxon>
        <taxon>Sphaerotilaceae</taxon>
        <taxon>Roseateles</taxon>
    </lineage>
</organism>
<dbReference type="GO" id="GO:0016787">
    <property type="term" value="F:hydrolase activity"/>
    <property type="evidence" value="ECO:0007669"/>
    <property type="project" value="UniProtKB-KW"/>
</dbReference>
<name>A0ABW7EFP6_9BURK</name>
<dbReference type="InterPro" id="IPR029058">
    <property type="entry name" value="AB_hydrolase_fold"/>
</dbReference>
<dbReference type="Gene3D" id="3.40.50.1820">
    <property type="entry name" value="alpha/beta hydrolase"/>
    <property type="match status" value="1"/>
</dbReference>
<dbReference type="InterPro" id="IPR010297">
    <property type="entry name" value="DUF900_hydrolase"/>
</dbReference>
<proteinExistence type="predicted"/>
<gene>
    <name evidence="1" type="ORF">ACG02S_00145</name>
</gene>
<evidence type="ECO:0000313" key="2">
    <source>
        <dbReference type="Proteomes" id="UP001606300"/>
    </source>
</evidence>
<dbReference type="PANTHER" id="PTHR36513:SF1">
    <property type="entry name" value="TRANSMEMBRANE PROTEIN"/>
    <property type="match status" value="1"/>
</dbReference>
<protein>
    <submittedName>
        <fullName evidence="1">Alpha/beta hydrolase</fullName>
    </submittedName>
</protein>
<evidence type="ECO:0000313" key="1">
    <source>
        <dbReference type="EMBL" id="MFG6412297.1"/>
    </source>
</evidence>
<comment type="caution">
    <text evidence="1">The sequence shown here is derived from an EMBL/GenBank/DDBJ whole genome shotgun (WGS) entry which is preliminary data.</text>
</comment>
<sequence>MRLRNECRYLIAALLFISWRTPSRRASAAQRVLNAWFDAEDDAAVPAILGALEDTSGSVEDRLLQMVDHVDVHAAHSQLLLDWVDSLARPFENERVQELFSKTMFALVFDPLQKAMDEPTNFGALDGTEAEEADWKFADPVGRYVETLEIHGPPSDQAMLACKEYRSVVVYFGTNRADGNSGDHRAKHFSGEDGEELRFGKAVVTLPRDRREGDLDRPWSFIVRFDEDKRVHVVVDEVSLLGKDDWIEQAADGAAGQPAFLFVHGYNVTFDEAVRRTAQLAYDLKLTALPLCYSWPSAGRVLSYAKDEVSVQNAALHLQSFMRVVMEELKLTQLHIVAHSMGNRAVLEVLRRLSESGASVAPLDQVVLAAPDVHTGTFRQLGTHFTKFNQVTMYASRRDWAILASKVFHQGPRASDGAPPLVLPPMETVDVTNVSQAIFDLGHGYISSATKVFRDLYEILKHGTPAAERPSVQRADRGAHYELR</sequence>
<keyword evidence="2" id="KW-1185">Reference proteome</keyword>
<accession>A0ABW7EFP6</accession>